<comment type="caution">
    <text evidence="5">The sequence shown here is derived from an EMBL/GenBank/DDBJ whole genome shotgun (WGS) entry which is preliminary data.</text>
</comment>
<protein>
    <submittedName>
        <fullName evidence="5">Uncharacterized protein</fullName>
    </submittedName>
</protein>
<dbReference type="GO" id="GO:0070740">
    <property type="term" value="F:tubulin-glutamic acid ligase activity"/>
    <property type="evidence" value="ECO:0007669"/>
    <property type="project" value="TreeGrafter"/>
</dbReference>
<keyword evidence="3" id="KW-0067">ATP-binding</keyword>
<accession>A0A813G674</accession>
<dbReference type="OrthoDB" id="445462at2759"/>
<dbReference type="Pfam" id="PF03133">
    <property type="entry name" value="TTL"/>
    <property type="match status" value="2"/>
</dbReference>
<dbReference type="GO" id="GO:0015631">
    <property type="term" value="F:tubulin binding"/>
    <property type="evidence" value="ECO:0007669"/>
    <property type="project" value="TreeGrafter"/>
</dbReference>
<organism evidence="5 6">
    <name type="scientific">Polarella glacialis</name>
    <name type="common">Dinoflagellate</name>
    <dbReference type="NCBI Taxonomy" id="89957"/>
    <lineage>
        <taxon>Eukaryota</taxon>
        <taxon>Sar</taxon>
        <taxon>Alveolata</taxon>
        <taxon>Dinophyceae</taxon>
        <taxon>Suessiales</taxon>
        <taxon>Suessiaceae</taxon>
        <taxon>Polarella</taxon>
    </lineage>
</organism>
<dbReference type="SUPFAM" id="SSF56059">
    <property type="entry name" value="Glutathione synthetase ATP-binding domain-like"/>
    <property type="match status" value="1"/>
</dbReference>
<dbReference type="PROSITE" id="PS51221">
    <property type="entry name" value="TTL"/>
    <property type="match status" value="1"/>
</dbReference>
<gene>
    <name evidence="4" type="ORF">PGLA1383_LOCUS17987</name>
    <name evidence="5" type="ORF">PGLA1383_LOCUS35988</name>
</gene>
<evidence type="ECO:0000256" key="2">
    <source>
        <dbReference type="ARBA" id="ARBA00022741"/>
    </source>
</evidence>
<dbReference type="EMBL" id="CAJNNV010026497">
    <property type="protein sequence ID" value="CAE8618359.1"/>
    <property type="molecule type" value="Genomic_DNA"/>
</dbReference>
<dbReference type="GO" id="GO:0036064">
    <property type="term" value="C:ciliary basal body"/>
    <property type="evidence" value="ECO:0007669"/>
    <property type="project" value="TreeGrafter"/>
</dbReference>
<evidence type="ECO:0000256" key="1">
    <source>
        <dbReference type="ARBA" id="ARBA00022598"/>
    </source>
</evidence>
<name>A0A813G674_POLGL</name>
<evidence type="ECO:0000313" key="5">
    <source>
        <dbReference type="EMBL" id="CAE8618359.1"/>
    </source>
</evidence>
<reference evidence="5" key="1">
    <citation type="submission" date="2021-02" db="EMBL/GenBank/DDBJ databases">
        <authorList>
            <person name="Dougan E. K."/>
            <person name="Rhodes N."/>
            <person name="Thang M."/>
            <person name="Chan C."/>
        </authorList>
    </citation>
    <scope>NUCLEOTIDE SEQUENCE</scope>
</reference>
<evidence type="ECO:0000256" key="3">
    <source>
        <dbReference type="ARBA" id="ARBA00022840"/>
    </source>
</evidence>
<evidence type="ECO:0000313" key="4">
    <source>
        <dbReference type="EMBL" id="CAE8599641.1"/>
    </source>
</evidence>
<dbReference type="PANTHER" id="PTHR12241">
    <property type="entry name" value="TUBULIN POLYGLUTAMYLASE"/>
    <property type="match status" value="1"/>
</dbReference>
<dbReference type="GO" id="GO:0000226">
    <property type="term" value="P:microtubule cytoskeleton organization"/>
    <property type="evidence" value="ECO:0007669"/>
    <property type="project" value="TreeGrafter"/>
</dbReference>
<keyword evidence="1" id="KW-0436">Ligase</keyword>
<dbReference type="AlphaFoldDB" id="A0A813G674"/>
<dbReference type="Gene3D" id="3.30.470.20">
    <property type="entry name" value="ATP-grasp fold, B domain"/>
    <property type="match status" value="1"/>
</dbReference>
<proteinExistence type="predicted"/>
<keyword evidence="6" id="KW-1185">Reference proteome</keyword>
<sequence>MQPDLGAKQLPLFAYLPDSYEGPELPEAGPAGAVTLFHRSVTDEFDDKRSLARKMQAAGCEGAFAPSFLTVEAALKDTSWRSSRADEDLFFVKPSCGSGGRGIRVLNREQLSRESIDEEQCVVQRAVQDIETIEGRKFVLRFYLVIHDGAIFMHRRGVVIVHDAPYEQSSANYDVQVCHDGMHEAGSGELLRAMHLQPDGERWREAIRRRVQEIYCGLQPIVQASSKSLYTIIGGDALIESTGEARLIELNFYPNLGSQNGVLNADVKQPMLRDALSQVLLGVPTSELELVLPPELV</sequence>
<dbReference type="EMBL" id="CAJNNV010011342">
    <property type="protein sequence ID" value="CAE8599641.1"/>
    <property type="molecule type" value="Genomic_DNA"/>
</dbReference>
<evidence type="ECO:0000313" key="6">
    <source>
        <dbReference type="Proteomes" id="UP000654075"/>
    </source>
</evidence>
<keyword evidence="2" id="KW-0547">Nucleotide-binding</keyword>
<dbReference type="InterPro" id="IPR004344">
    <property type="entry name" value="TTL/TTLL_fam"/>
</dbReference>
<dbReference type="Proteomes" id="UP000654075">
    <property type="component" value="Unassembled WGS sequence"/>
</dbReference>
<dbReference type="GO" id="GO:0005524">
    <property type="term" value="F:ATP binding"/>
    <property type="evidence" value="ECO:0007669"/>
    <property type="project" value="UniProtKB-KW"/>
</dbReference>